<evidence type="ECO:0000313" key="3">
    <source>
        <dbReference type="Proteomes" id="UP001642409"/>
    </source>
</evidence>
<comment type="caution">
    <text evidence="1">The sequence shown here is derived from an EMBL/GenBank/DDBJ whole genome shotgun (WGS) entry which is preliminary data.</text>
</comment>
<evidence type="ECO:0000313" key="2">
    <source>
        <dbReference type="EMBL" id="CAL6053774.1"/>
    </source>
</evidence>
<gene>
    <name evidence="1" type="ORF">HINF_LOCUS37589</name>
    <name evidence="2" type="ORF">HINF_LOCUS45630</name>
</gene>
<dbReference type="AlphaFoldDB" id="A0AA86UC90"/>
<proteinExistence type="predicted"/>
<evidence type="ECO:0000313" key="1">
    <source>
        <dbReference type="EMBL" id="CAI9949944.1"/>
    </source>
</evidence>
<sequence length="155" mass="16704">MQTLNISLQTQINSNQAQLSSLASLFTSLKSEMISNNTQLNSQIQNIITVANSQKLITDSIREDLTSSTNSLQAQINNINAVNNAQDAEITLIKNQLASSAEYIAVQNCISSGQGYCTTVKQCCLVQLINTFSVVFACQGSGTISSSQCGTYKHE</sequence>
<dbReference type="Proteomes" id="UP001642409">
    <property type="component" value="Unassembled WGS sequence"/>
</dbReference>
<keyword evidence="3" id="KW-1185">Reference proteome</keyword>
<reference evidence="1" key="1">
    <citation type="submission" date="2023-06" db="EMBL/GenBank/DDBJ databases">
        <authorList>
            <person name="Kurt Z."/>
        </authorList>
    </citation>
    <scope>NUCLEOTIDE SEQUENCE</scope>
</reference>
<dbReference type="EMBL" id="CATOUU010000805">
    <property type="protein sequence ID" value="CAI9949944.1"/>
    <property type="molecule type" value="Genomic_DNA"/>
</dbReference>
<dbReference type="EMBL" id="CAXDID020000198">
    <property type="protein sequence ID" value="CAL6053774.1"/>
    <property type="molecule type" value="Genomic_DNA"/>
</dbReference>
<accession>A0AA86UC90</accession>
<organism evidence="1">
    <name type="scientific">Hexamita inflata</name>
    <dbReference type="NCBI Taxonomy" id="28002"/>
    <lineage>
        <taxon>Eukaryota</taxon>
        <taxon>Metamonada</taxon>
        <taxon>Diplomonadida</taxon>
        <taxon>Hexamitidae</taxon>
        <taxon>Hexamitinae</taxon>
        <taxon>Hexamita</taxon>
    </lineage>
</organism>
<protein>
    <submittedName>
        <fullName evidence="2">Hypothetical_protein</fullName>
    </submittedName>
</protein>
<name>A0AA86UC90_9EUKA</name>
<reference evidence="2 3" key="2">
    <citation type="submission" date="2024-07" db="EMBL/GenBank/DDBJ databases">
        <authorList>
            <person name="Akdeniz Z."/>
        </authorList>
    </citation>
    <scope>NUCLEOTIDE SEQUENCE [LARGE SCALE GENOMIC DNA]</scope>
</reference>